<organism evidence="3 4">
    <name type="scientific">Vulcanibacillus modesticaldus</name>
    <dbReference type="NCBI Taxonomy" id="337097"/>
    <lineage>
        <taxon>Bacteria</taxon>
        <taxon>Bacillati</taxon>
        <taxon>Bacillota</taxon>
        <taxon>Bacilli</taxon>
        <taxon>Bacillales</taxon>
        <taxon>Bacillaceae</taxon>
        <taxon>Vulcanibacillus</taxon>
    </lineage>
</organism>
<proteinExistence type="predicted"/>
<dbReference type="GO" id="GO:0016757">
    <property type="term" value="F:glycosyltransferase activity"/>
    <property type="evidence" value="ECO:0007669"/>
    <property type="project" value="UniProtKB-KW"/>
</dbReference>
<comment type="caution">
    <text evidence="3">The sequence shown here is derived from an EMBL/GenBank/DDBJ whole genome shotgun (WGS) entry which is preliminary data.</text>
</comment>
<sequence length="320" mass="37284">MEFIKIEDEINYSKKRFQLSREIEDLFIEKSFSPINPTLFEDYESFISVNKRVKEESVVKFIHGAKILVLRPDITMNIIKNIIPRLQDNAKLKIFYNATIFKNFANLNIKEVRQMGVEYLGESSINAEREVIELALKVLKKYSDDFILEIGNSKYLNGLFNELKISREEKDKLKNLIYKKSKFELINYLKTLGLPEEKNEILINIFRLQGSINEITNLATNYFMNEEMMQAINELITINDFCEKNGLLKNIHFDLSMITELDYYEGIIFKGFYPSSNSEIISGGRYDALTKIFGKKVPAIGFSVDLDELVRTFYVRGENS</sequence>
<dbReference type="GO" id="GO:0004821">
    <property type="term" value="F:histidine-tRNA ligase activity"/>
    <property type="evidence" value="ECO:0007669"/>
    <property type="project" value="TreeGrafter"/>
</dbReference>
<feature type="domain" description="Class II Histidinyl-tRNA synthetase (HisRS)-like catalytic core" evidence="2">
    <location>
        <begin position="14"/>
        <end position="309"/>
    </location>
</feature>
<reference evidence="3 4" key="1">
    <citation type="submission" date="2016-09" db="EMBL/GenBank/DDBJ databases">
        <title>Draft genome sequence for the type strain of Vulcanibacillus modesticaldus BR, a strictly anaerobic, moderately thermophilic, and nitrate-reducing bacterium from deep sea-hydrothermal vents of the Mid-Atlantic Ridge.</title>
        <authorList>
            <person name="Abin C.A."/>
            <person name="Hollibaugh J.T."/>
        </authorList>
    </citation>
    <scope>NUCLEOTIDE SEQUENCE [LARGE SCALE GENOMIC DNA]</scope>
    <source>
        <strain evidence="3 4">BR</strain>
    </source>
</reference>
<dbReference type="Pfam" id="PF13393">
    <property type="entry name" value="tRNA-synt_His"/>
    <property type="match status" value="1"/>
</dbReference>
<dbReference type="InterPro" id="IPR004516">
    <property type="entry name" value="HisRS/HisZ"/>
</dbReference>
<evidence type="ECO:0000256" key="1">
    <source>
        <dbReference type="PIRSR" id="PIRSR001549-1"/>
    </source>
</evidence>
<dbReference type="InterPro" id="IPR041715">
    <property type="entry name" value="HisRS-like_core"/>
</dbReference>
<keyword evidence="3" id="KW-0808">Transferase</keyword>
<feature type="binding site" evidence="1">
    <location>
        <position position="114"/>
    </location>
    <ligand>
        <name>L-histidine</name>
        <dbReference type="ChEBI" id="CHEBI:57595"/>
    </ligand>
</feature>
<dbReference type="OrthoDB" id="9800814at2"/>
<feature type="binding site" evidence="1">
    <location>
        <begin position="263"/>
        <end position="264"/>
    </location>
    <ligand>
        <name>L-histidine</name>
        <dbReference type="ChEBI" id="CHEBI:57595"/>
    </ligand>
</feature>
<evidence type="ECO:0000259" key="2">
    <source>
        <dbReference type="Pfam" id="PF13393"/>
    </source>
</evidence>
<dbReference type="GO" id="GO:0005737">
    <property type="term" value="C:cytoplasm"/>
    <property type="evidence" value="ECO:0007669"/>
    <property type="project" value="InterPro"/>
</dbReference>
<dbReference type="STRING" id="337097.BHF71_08430"/>
<name>A0A1D2YVC4_9BACI</name>
<dbReference type="AlphaFoldDB" id="A0A1D2YVC4"/>
<dbReference type="SUPFAM" id="SSF55681">
    <property type="entry name" value="Class II aaRS and biotin synthetases"/>
    <property type="match status" value="1"/>
</dbReference>
<evidence type="ECO:0000313" key="4">
    <source>
        <dbReference type="Proteomes" id="UP000243739"/>
    </source>
</evidence>
<feature type="binding site" evidence="1">
    <location>
        <begin position="73"/>
        <end position="75"/>
    </location>
    <ligand>
        <name>L-histidine</name>
        <dbReference type="ChEBI" id="CHEBI:57595"/>
    </ligand>
</feature>
<protein>
    <submittedName>
        <fullName evidence="3">ATP phosphoribosyltransferase regulatory subunit</fullName>
    </submittedName>
</protein>
<evidence type="ECO:0000313" key="3">
    <source>
        <dbReference type="EMBL" id="OEF99566.1"/>
    </source>
</evidence>
<keyword evidence="3" id="KW-0328">Glycosyltransferase</keyword>
<keyword evidence="4" id="KW-1185">Reference proteome</keyword>
<gene>
    <name evidence="3" type="ORF">BHF71_08430</name>
</gene>
<dbReference type="EMBL" id="MIJF01000019">
    <property type="protein sequence ID" value="OEF99566.1"/>
    <property type="molecule type" value="Genomic_DNA"/>
</dbReference>
<dbReference type="GO" id="GO:0140096">
    <property type="term" value="F:catalytic activity, acting on a protein"/>
    <property type="evidence" value="ECO:0007669"/>
    <property type="project" value="UniProtKB-ARBA"/>
</dbReference>
<dbReference type="RefSeq" id="WP_069656559.1">
    <property type="nucleotide sequence ID" value="NZ_MIJF01000019.1"/>
</dbReference>
<dbReference type="PANTHER" id="PTHR43707:SF1">
    <property type="entry name" value="HISTIDINE--TRNA LIGASE, MITOCHONDRIAL-RELATED"/>
    <property type="match status" value="1"/>
</dbReference>
<accession>A0A1D2YVC4</accession>
<dbReference type="PIRSF" id="PIRSF001549">
    <property type="entry name" value="His-tRNA_synth"/>
    <property type="match status" value="1"/>
</dbReference>
<dbReference type="InterPro" id="IPR045864">
    <property type="entry name" value="aa-tRNA-synth_II/BPL/LPL"/>
</dbReference>
<dbReference type="PANTHER" id="PTHR43707">
    <property type="entry name" value="HISTIDYL-TRNA SYNTHETASE"/>
    <property type="match status" value="1"/>
</dbReference>
<dbReference type="Gene3D" id="3.30.930.10">
    <property type="entry name" value="Bira Bifunctional Protein, Domain 2"/>
    <property type="match status" value="1"/>
</dbReference>
<feature type="binding site" evidence="1">
    <location>
        <position position="118"/>
    </location>
    <ligand>
        <name>L-histidine</name>
        <dbReference type="ChEBI" id="CHEBI:57595"/>
    </ligand>
</feature>
<dbReference type="Proteomes" id="UP000243739">
    <property type="component" value="Unassembled WGS sequence"/>
</dbReference>
<dbReference type="GO" id="GO:0006427">
    <property type="term" value="P:histidyl-tRNA aminoacylation"/>
    <property type="evidence" value="ECO:0007669"/>
    <property type="project" value="TreeGrafter"/>
</dbReference>